<dbReference type="SUPFAM" id="SSF81383">
    <property type="entry name" value="F-box domain"/>
    <property type="match status" value="1"/>
</dbReference>
<proteinExistence type="predicted"/>
<dbReference type="EMBL" id="CP133618">
    <property type="protein sequence ID" value="WMV37479.1"/>
    <property type="molecule type" value="Genomic_DNA"/>
</dbReference>
<evidence type="ECO:0000313" key="2">
    <source>
        <dbReference type="EMBL" id="WMV37479.1"/>
    </source>
</evidence>
<feature type="compositionally biased region" description="Basic residues" evidence="1">
    <location>
        <begin position="8"/>
        <end position="17"/>
    </location>
</feature>
<sequence>MESEASHLHQRRRKHTTRAPLSSSSVQDSNFESSVLLGELITEILLKLQVKHLLKFNCVSKFLLGLICSLEFVKIHLRRSANEKTCHRHMLKFDSPENNLKDCSVNSLFYDHVTRTIDVDYLPKVSYESIKFVGSVNVLICVAIEETYVFI</sequence>
<evidence type="ECO:0000256" key="1">
    <source>
        <dbReference type="SAM" id="MobiDB-lite"/>
    </source>
</evidence>
<dbReference type="PANTHER" id="PTHR31672:SF13">
    <property type="entry name" value="F-BOX PROTEIN CPR30-LIKE"/>
    <property type="match status" value="1"/>
</dbReference>
<name>A0AAF0U1I5_SOLVR</name>
<evidence type="ECO:0000313" key="3">
    <source>
        <dbReference type="Proteomes" id="UP001234989"/>
    </source>
</evidence>
<reference evidence="2" key="1">
    <citation type="submission" date="2023-08" db="EMBL/GenBank/DDBJ databases">
        <title>A de novo genome assembly of Solanum verrucosum Schlechtendal, a Mexican diploid species geographically isolated from the other diploid A-genome species in potato relatives.</title>
        <authorList>
            <person name="Hosaka K."/>
        </authorList>
    </citation>
    <scope>NUCLEOTIDE SEQUENCE</scope>
    <source>
        <tissue evidence="2">Young leaves</tissue>
    </source>
</reference>
<protein>
    <submittedName>
        <fullName evidence="2">Uncharacterized protein</fullName>
    </submittedName>
</protein>
<dbReference type="PANTHER" id="PTHR31672">
    <property type="entry name" value="BNACNNG10540D PROTEIN"/>
    <property type="match status" value="1"/>
</dbReference>
<dbReference type="Proteomes" id="UP001234989">
    <property type="component" value="Chromosome 7"/>
</dbReference>
<dbReference type="InterPro" id="IPR050796">
    <property type="entry name" value="SCF_F-box_component"/>
</dbReference>
<dbReference type="InterPro" id="IPR036047">
    <property type="entry name" value="F-box-like_dom_sf"/>
</dbReference>
<gene>
    <name evidence="2" type="ORF">MTR67_030864</name>
</gene>
<organism evidence="2 3">
    <name type="scientific">Solanum verrucosum</name>
    <dbReference type="NCBI Taxonomy" id="315347"/>
    <lineage>
        <taxon>Eukaryota</taxon>
        <taxon>Viridiplantae</taxon>
        <taxon>Streptophyta</taxon>
        <taxon>Embryophyta</taxon>
        <taxon>Tracheophyta</taxon>
        <taxon>Spermatophyta</taxon>
        <taxon>Magnoliopsida</taxon>
        <taxon>eudicotyledons</taxon>
        <taxon>Gunneridae</taxon>
        <taxon>Pentapetalae</taxon>
        <taxon>asterids</taxon>
        <taxon>lamiids</taxon>
        <taxon>Solanales</taxon>
        <taxon>Solanaceae</taxon>
        <taxon>Solanoideae</taxon>
        <taxon>Solaneae</taxon>
        <taxon>Solanum</taxon>
    </lineage>
</organism>
<dbReference type="AlphaFoldDB" id="A0AAF0U1I5"/>
<keyword evidence="3" id="KW-1185">Reference proteome</keyword>
<feature type="region of interest" description="Disordered" evidence="1">
    <location>
        <begin position="1"/>
        <end position="26"/>
    </location>
</feature>
<accession>A0AAF0U1I5</accession>